<keyword evidence="1" id="KW-0472">Membrane</keyword>
<dbReference type="GO" id="GO:0009103">
    <property type="term" value="P:lipopolysaccharide biosynthetic process"/>
    <property type="evidence" value="ECO:0007669"/>
    <property type="project" value="TreeGrafter"/>
</dbReference>
<dbReference type="GO" id="GO:0016747">
    <property type="term" value="F:acyltransferase activity, transferring groups other than amino-acyl groups"/>
    <property type="evidence" value="ECO:0007669"/>
    <property type="project" value="InterPro"/>
</dbReference>
<feature type="transmembrane region" description="Helical" evidence="1">
    <location>
        <begin position="21"/>
        <end position="42"/>
    </location>
</feature>
<comment type="caution">
    <text evidence="4">The sequence shown here is derived from an EMBL/GenBank/DDBJ whole genome shotgun (WGS) entry which is preliminary data.</text>
</comment>
<feature type="transmembrane region" description="Helical" evidence="1">
    <location>
        <begin position="163"/>
        <end position="181"/>
    </location>
</feature>
<accession>A0A0M2H4J5</accession>
<dbReference type="Pfam" id="PF19040">
    <property type="entry name" value="SGNH"/>
    <property type="match status" value="1"/>
</dbReference>
<evidence type="ECO:0000256" key="1">
    <source>
        <dbReference type="SAM" id="Phobius"/>
    </source>
</evidence>
<keyword evidence="4" id="KW-0012">Acyltransferase</keyword>
<gene>
    <name evidence="4" type="primary">oatA_2</name>
    <name evidence="4" type="ORF">RS82_03145</name>
</gene>
<dbReference type="PANTHER" id="PTHR23028">
    <property type="entry name" value="ACETYLTRANSFERASE"/>
    <property type="match status" value="1"/>
</dbReference>
<feature type="domain" description="SGNH" evidence="3">
    <location>
        <begin position="466"/>
        <end position="697"/>
    </location>
</feature>
<feature type="transmembrane region" description="Helical" evidence="1">
    <location>
        <begin position="273"/>
        <end position="293"/>
    </location>
</feature>
<protein>
    <submittedName>
        <fullName evidence="4">O-acetyltransferase OatA</fullName>
        <ecNumber evidence="4">2.3.1.-</ecNumber>
    </submittedName>
</protein>
<feature type="transmembrane region" description="Helical" evidence="1">
    <location>
        <begin position="91"/>
        <end position="112"/>
    </location>
</feature>
<feature type="transmembrane region" description="Helical" evidence="1">
    <location>
        <begin position="378"/>
        <end position="399"/>
    </location>
</feature>
<feature type="transmembrane region" description="Helical" evidence="1">
    <location>
        <begin position="314"/>
        <end position="334"/>
    </location>
</feature>
<dbReference type="OrthoDB" id="3404679at2"/>
<keyword evidence="1" id="KW-1133">Transmembrane helix</keyword>
<keyword evidence="5" id="KW-1185">Reference proteome</keyword>
<reference evidence="4 5" key="1">
    <citation type="submission" date="2015-02" db="EMBL/GenBank/DDBJ databases">
        <title>Draft genome sequences of ten Microbacterium spp. with emphasis on heavy metal contaminated environments.</title>
        <authorList>
            <person name="Corretto E."/>
        </authorList>
    </citation>
    <scope>NUCLEOTIDE SEQUENCE [LARGE SCALE GENOMIC DNA]</scope>
    <source>
        <strain evidence="4 5">DSM 8608</strain>
    </source>
</reference>
<name>A0A0M2H4J5_MICTR</name>
<feature type="transmembrane region" description="Helical" evidence="1">
    <location>
        <begin position="218"/>
        <end position="240"/>
    </location>
</feature>
<evidence type="ECO:0000313" key="5">
    <source>
        <dbReference type="Proteomes" id="UP000034098"/>
    </source>
</evidence>
<dbReference type="InterPro" id="IPR050879">
    <property type="entry name" value="Acyltransferase_3"/>
</dbReference>
<dbReference type="Proteomes" id="UP000034098">
    <property type="component" value="Unassembled WGS sequence"/>
</dbReference>
<dbReference type="InterPro" id="IPR043968">
    <property type="entry name" value="SGNH"/>
</dbReference>
<sequence>MTAPTSLSTAQSRRPDRTQRFRPDIQALRALAIGLVVVNHLWPTRLTGGYVGVDVFFVISGFLITGHLFGEFTSNGRIRLGRFYARRIRRLLPAAVLVLAVSGILVAVFLPYPQWERNAAELGASVLYVENWLLAGLSVNYSALNDAASVAQHYWSLSVEEQFYLAWPLVLLGGIWLLARLRGDWRGPRARAVSVLGVVGVLSFAASVIFTMTAPQQAYFATFTRAWEFAVGGLIALAAPRLMPGRFGAATLSAGGFAAIALAAVWFGPSTPFPGSAALLPVLGTAAIIVAGTRPGPTWHSPVTSSVPVQWVGNISYSLYLWHWPLIVIAPFALRAELTTVAKIGVLACAVALAALTKRLVEDPGIKAPVWASSVRRSLVGMGAGMLVVLVVAGGLWAGSTVRTAADSQFGPLPTGPCAGPAALEHVASCPDAFGPPETTVMSARNSPFMSPEECTAAPDMTFGGRTTTRVCDFSDHRDGASDVWVVGDSHAEQWQGAIFEIARAQGWRVTISLFGGCPAADVAFVGFRTPAGQAEVSDCRAWSREVSRRIADDRPALVVTSMASRLQLVEDGSGRPPVDQFVDGLARDWQRWTDAGTRVVAIADPPLNGEVRSPDCVALNPTNPVDCARPRAQAQPADPLVLAGERFDSSDVMVADFTSSFCDDALCYAVVGGEPVYYDADHLNLRYVRMLAPQLERIVTEELAVAEG</sequence>
<evidence type="ECO:0000259" key="3">
    <source>
        <dbReference type="Pfam" id="PF19040"/>
    </source>
</evidence>
<keyword evidence="1" id="KW-0812">Transmembrane</keyword>
<keyword evidence="4" id="KW-0808">Transferase</keyword>
<dbReference type="EMBL" id="JYJA01000038">
    <property type="protein sequence ID" value="KJL41228.1"/>
    <property type="molecule type" value="Genomic_DNA"/>
</dbReference>
<dbReference type="InterPro" id="IPR002656">
    <property type="entry name" value="Acyl_transf_3_dom"/>
</dbReference>
<dbReference type="RefSeq" id="WP_052676869.1">
    <property type="nucleotide sequence ID" value="NZ_JYJA01000038.1"/>
</dbReference>
<feature type="transmembrane region" description="Helical" evidence="1">
    <location>
        <begin position="48"/>
        <end position="70"/>
    </location>
</feature>
<feature type="transmembrane region" description="Helical" evidence="1">
    <location>
        <begin position="193"/>
        <end position="212"/>
    </location>
</feature>
<dbReference type="PANTHER" id="PTHR23028:SF53">
    <property type="entry name" value="ACYL_TRANSF_3 DOMAIN-CONTAINING PROTEIN"/>
    <property type="match status" value="1"/>
</dbReference>
<organism evidence="4 5">
    <name type="scientific">Microbacterium trichothecenolyticum</name>
    <name type="common">Aureobacterium trichothecenolyticum</name>
    <dbReference type="NCBI Taxonomy" id="69370"/>
    <lineage>
        <taxon>Bacteria</taxon>
        <taxon>Bacillati</taxon>
        <taxon>Actinomycetota</taxon>
        <taxon>Actinomycetes</taxon>
        <taxon>Micrococcales</taxon>
        <taxon>Microbacteriaceae</taxon>
        <taxon>Microbacterium</taxon>
    </lineage>
</organism>
<dbReference type="AlphaFoldDB" id="A0A0M2H4J5"/>
<proteinExistence type="predicted"/>
<feature type="domain" description="Acyltransferase 3" evidence="2">
    <location>
        <begin position="24"/>
        <end position="352"/>
    </location>
</feature>
<evidence type="ECO:0000313" key="4">
    <source>
        <dbReference type="EMBL" id="KJL41228.1"/>
    </source>
</evidence>
<dbReference type="EC" id="2.3.1.-" evidence="4"/>
<feature type="transmembrane region" description="Helical" evidence="1">
    <location>
        <begin position="340"/>
        <end position="357"/>
    </location>
</feature>
<dbReference type="GO" id="GO:0016020">
    <property type="term" value="C:membrane"/>
    <property type="evidence" value="ECO:0007669"/>
    <property type="project" value="TreeGrafter"/>
</dbReference>
<dbReference type="Pfam" id="PF01757">
    <property type="entry name" value="Acyl_transf_3"/>
    <property type="match status" value="1"/>
</dbReference>
<evidence type="ECO:0000259" key="2">
    <source>
        <dbReference type="Pfam" id="PF01757"/>
    </source>
</evidence>
<dbReference type="PATRIC" id="fig|69370.6.peg.3201"/>
<feature type="transmembrane region" description="Helical" evidence="1">
    <location>
        <begin position="247"/>
        <end position="267"/>
    </location>
</feature>